<dbReference type="EMBL" id="JAWDGP010001077">
    <property type="protein sequence ID" value="KAK3795213.1"/>
    <property type="molecule type" value="Genomic_DNA"/>
</dbReference>
<feature type="compositionally biased region" description="Low complexity" evidence="1">
    <location>
        <begin position="1399"/>
        <end position="1413"/>
    </location>
</feature>
<dbReference type="Proteomes" id="UP001283361">
    <property type="component" value="Unassembled WGS sequence"/>
</dbReference>
<dbReference type="CDD" id="cd00117">
    <property type="entry name" value="TFP"/>
    <property type="match status" value="1"/>
</dbReference>
<feature type="region of interest" description="Disordered" evidence="1">
    <location>
        <begin position="1"/>
        <end position="39"/>
    </location>
</feature>
<evidence type="ECO:0000313" key="2">
    <source>
        <dbReference type="EMBL" id="KAK3795213.1"/>
    </source>
</evidence>
<feature type="region of interest" description="Disordered" evidence="1">
    <location>
        <begin position="1221"/>
        <end position="1256"/>
    </location>
</feature>
<gene>
    <name evidence="2" type="ORF">RRG08_056276</name>
</gene>
<feature type="compositionally biased region" description="Polar residues" evidence="1">
    <location>
        <begin position="1584"/>
        <end position="1593"/>
    </location>
</feature>
<feature type="region of interest" description="Disordered" evidence="1">
    <location>
        <begin position="1079"/>
        <end position="1138"/>
    </location>
</feature>
<feature type="region of interest" description="Disordered" evidence="1">
    <location>
        <begin position="288"/>
        <end position="318"/>
    </location>
</feature>
<feature type="compositionally biased region" description="Polar residues" evidence="1">
    <location>
        <begin position="1560"/>
        <end position="1575"/>
    </location>
</feature>
<name>A0AAE1AWI6_9GAST</name>
<keyword evidence="3" id="KW-1185">Reference proteome</keyword>
<feature type="compositionally biased region" description="Polar residues" evidence="1">
    <location>
        <begin position="288"/>
        <end position="303"/>
    </location>
</feature>
<feature type="compositionally biased region" description="Polar residues" evidence="1">
    <location>
        <begin position="1365"/>
        <end position="1378"/>
    </location>
</feature>
<feature type="region of interest" description="Disordered" evidence="1">
    <location>
        <begin position="67"/>
        <end position="88"/>
    </location>
</feature>
<feature type="compositionally biased region" description="Low complexity" evidence="1">
    <location>
        <begin position="1222"/>
        <end position="1247"/>
    </location>
</feature>
<feature type="compositionally biased region" description="Polar residues" evidence="1">
    <location>
        <begin position="1325"/>
        <end position="1344"/>
    </location>
</feature>
<feature type="region of interest" description="Disordered" evidence="1">
    <location>
        <begin position="782"/>
        <end position="854"/>
    </location>
</feature>
<proteinExistence type="predicted"/>
<feature type="region of interest" description="Disordered" evidence="1">
    <location>
        <begin position="438"/>
        <end position="482"/>
    </location>
</feature>
<feature type="compositionally biased region" description="Polar residues" evidence="1">
    <location>
        <begin position="1299"/>
        <end position="1308"/>
    </location>
</feature>
<feature type="region of interest" description="Disordered" evidence="1">
    <location>
        <begin position="1560"/>
        <end position="1617"/>
    </location>
</feature>
<feature type="compositionally biased region" description="Pro residues" evidence="1">
    <location>
        <begin position="123"/>
        <end position="136"/>
    </location>
</feature>
<feature type="region of interest" description="Disordered" evidence="1">
    <location>
        <begin position="115"/>
        <end position="142"/>
    </location>
</feature>
<evidence type="ECO:0000256" key="1">
    <source>
        <dbReference type="SAM" id="MobiDB-lite"/>
    </source>
</evidence>
<protein>
    <submittedName>
        <fullName evidence="2">Uncharacterized protein</fullName>
    </submittedName>
</protein>
<reference evidence="2" key="1">
    <citation type="journal article" date="2023" name="G3 (Bethesda)">
        <title>A reference genome for the long-term kleptoplast-retaining sea slug Elysia crispata morphotype clarki.</title>
        <authorList>
            <person name="Eastman K.E."/>
            <person name="Pendleton A.L."/>
            <person name="Shaikh M.A."/>
            <person name="Suttiyut T."/>
            <person name="Ogas R."/>
            <person name="Tomko P."/>
            <person name="Gavelis G."/>
            <person name="Widhalm J.R."/>
            <person name="Wisecaver J.H."/>
        </authorList>
    </citation>
    <scope>NUCLEOTIDE SEQUENCE</scope>
    <source>
        <strain evidence="2">ECLA1</strain>
    </source>
</reference>
<feature type="compositionally biased region" description="Polar residues" evidence="1">
    <location>
        <begin position="1"/>
        <end position="18"/>
    </location>
</feature>
<comment type="caution">
    <text evidence="2">The sequence shown here is derived from an EMBL/GenBank/DDBJ whole genome shotgun (WGS) entry which is preliminary data.</text>
</comment>
<feature type="region of interest" description="Disordered" evidence="1">
    <location>
        <begin position="1464"/>
        <end position="1489"/>
    </location>
</feature>
<feature type="compositionally biased region" description="Low complexity" evidence="1">
    <location>
        <begin position="1079"/>
        <end position="1102"/>
    </location>
</feature>
<feature type="compositionally biased region" description="Low complexity" evidence="1">
    <location>
        <begin position="1110"/>
        <end position="1138"/>
    </location>
</feature>
<feature type="compositionally biased region" description="Polar residues" evidence="1">
    <location>
        <begin position="844"/>
        <end position="854"/>
    </location>
</feature>
<feature type="region of interest" description="Disordered" evidence="1">
    <location>
        <begin position="1299"/>
        <end position="1427"/>
    </location>
</feature>
<feature type="compositionally biased region" description="Low complexity" evidence="1">
    <location>
        <begin position="1345"/>
        <end position="1361"/>
    </location>
</feature>
<feature type="compositionally biased region" description="Low complexity" evidence="1">
    <location>
        <begin position="1594"/>
        <end position="1605"/>
    </location>
</feature>
<evidence type="ECO:0000313" key="3">
    <source>
        <dbReference type="Proteomes" id="UP001283361"/>
    </source>
</evidence>
<sequence length="1821" mass="197029">MPTTSSASGLPENITSSDPLELVSSDNSERGLSEMSMNQADEGTWALTLTFNETLTTRQTDPTVITFANEPQLPMNNTKATQTGPSENPAVETVTFFESENQVSVSSEDTYLTTPQPIQTQIGPPPPPPPPQPPPSTTTESVYTGSRFSLLQNTNPTLEVTSHLTRILRKSQTQTSEPPGDTSQRSENSYEPLSSVNLITHAQNKLLSSTESSEPRLWTAVKSFSHSLSIAFDNSMVSKSFSTKLQRPTFSTAAPHRFSSPVTLTTVNPLVSSSPYTVHASTPGLSFHYSTQSEAQPTSSEMSTHSKDIESSSSESVARIPKFHTTGATLLQTTEGVIIPKCHASLGITEKCSKKSSITIRTIEDRTFSPNILAKILSRSTRDASYQTTETAFSAMTSSIVIEALVSESSENDKNLKTMSSEAPLRNLETFFRSTLPFGSRSKSSAQEAVTKAETDLPSSKAKIEGTQQTTASEPADTSNFSMSFSKTTNKGSGYFEKQSSHDPEIAPTLKHKFDETMVQTERTPTETAREFKSTMSSAFLTASVGRNITTETYIADRDQSVVLPANATERNISKISTIIPSNWETTDNRRTTPTAEMYIRKISFPGTEAFTSASGSPITTSTTWNTTKAGIRSSNKTIASFSDLKTLTTSKNVIKKIRDLSTMILDTAKNEISTHSTIALINQQSTTKETANVLEKTTAPRIGSINHNAGIQTRSIQTLLPTLRATTMVTKTDTPFKKVMDLTVSNKPEGYGVFKTKETLPTFTQSTMSAMNMNSEPTLLEQQQTKTTAHQSIQEQTTVHPTAPSTTNLQVQDSASTSKAQSSTYTDVPQTTTYTDTLKTARPTYTESPMSGADSNNQWTKAFKYNTAMSTSYLDKTTLATKAPTYMSTLLKKITKALLEETTTLTSKNILNAAEPLFLSSQSSPAPTYRDNQSIIPLTFTKSTVPLTVIGSTLFPIYSSTPTAIVPVYTITSKTESAPEDYTVAPSATISGYINTKKASGITNMDSIRTKPHAYTKSLVTTEKTTISAVKPMPPTSSSIGISPTTMIISANIQKTTSPFHISSPKITLPEYTDAPKITSPLTTTKTTSTTSISSPRITLPKYTDDPKITSPITATKTTSTTSISSPRITLPKYTDAPKITSPLTTTKTTPLYSATSKIESTSSQSSGSSEALTYTKTPTMAVVHFSSDSNTSATYENSPLTTRSTYTNRTRTVPSLHTITSRNTAPTPTNTPLTTRTSYTSTSKPALTFTSNSRNTATNSLMTSRTSYTTTSEPALTFTSNSRNTATNSLMTSRTSYTTTSEQASPTHINTSGNTTTTTINSAMASRTSYTTNSEPASPTHINTSRNTTTASTNSAMRTRSTHSYFSRTAPTTHTSISKKTKPTSINFPKTSWKEQSPTISLSTTSKITSSTEKRTISTEPETATVTTVRARMTSSTQTSTISPTSKSSIFVTKSKLPVTTSSTSETITEYSSRKKPNFPPSSPVTDTSSITKLIFSTPSNIDEEEVTRSLATRPKTLPEPTTSGLSSLIVTLSNSEETFETTRQIKQATAKVFATDLNSGRNLPSSTTPTRTASEKPVKLENTNVASTQASESSSTLIISQESSHRTGPFTTTPLLKKITDSTTATDPSITISPSVSFVAKKTSVIATPTKPAPPSLTKAKISETSVTTTTAFLDLFDNSTVYGDVSGIFDEEDDNINATTDFADIYDGILCYNLTCYYPDCMLDQIGNGTADYCIKDSYYPCIIEVSNTTEEYMVKATCGRKVCDSSYVYENGGANTREEWCCADDLCNVEGKDRASYLTFSCLMLVTVAFFARIIS</sequence>
<feature type="compositionally biased region" description="Low complexity" evidence="1">
    <location>
        <begin position="1464"/>
        <end position="1473"/>
    </location>
</feature>
<feature type="compositionally biased region" description="Polar residues" evidence="1">
    <location>
        <begin position="782"/>
        <end position="824"/>
    </location>
</feature>
<feature type="compositionally biased region" description="Polar residues" evidence="1">
    <location>
        <begin position="74"/>
        <end position="86"/>
    </location>
</feature>
<accession>A0AAE1AWI6</accession>
<feature type="region of interest" description="Disordered" evidence="1">
    <location>
        <begin position="169"/>
        <end position="191"/>
    </location>
</feature>
<feature type="compositionally biased region" description="Polar residues" evidence="1">
    <location>
        <begin position="466"/>
        <end position="482"/>
    </location>
</feature>
<feature type="compositionally biased region" description="Low complexity" evidence="1">
    <location>
        <begin position="825"/>
        <end position="838"/>
    </location>
</feature>
<feature type="compositionally biased region" description="Polar residues" evidence="1">
    <location>
        <begin position="1385"/>
        <end position="1398"/>
    </location>
</feature>
<feature type="compositionally biased region" description="Low complexity" evidence="1">
    <location>
        <begin position="1309"/>
        <end position="1324"/>
    </location>
</feature>
<organism evidence="2 3">
    <name type="scientific">Elysia crispata</name>
    <name type="common">lettuce slug</name>
    <dbReference type="NCBI Taxonomy" id="231223"/>
    <lineage>
        <taxon>Eukaryota</taxon>
        <taxon>Metazoa</taxon>
        <taxon>Spiralia</taxon>
        <taxon>Lophotrochozoa</taxon>
        <taxon>Mollusca</taxon>
        <taxon>Gastropoda</taxon>
        <taxon>Heterobranchia</taxon>
        <taxon>Euthyneura</taxon>
        <taxon>Panpulmonata</taxon>
        <taxon>Sacoglossa</taxon>
        <taxon>Placobranchoidea</taxon>
        <taxon>Plakobranchidae</taxon>
        <taxon>Elysia</taxon>
    </lineage>
</organism>